<proteinExistence type="predicted"/>
<keyword evidence="2" id="KW-1185">Reference proteome</keyword>
<sequence>MVCDNGGNSITETIKQYAGIDVPLEYSNVGVLDADARSSMKLRDSASRSADRLVWRSRPGHGVDRSLGRPLVAVARVWRSSCRDAPCACGLQDDADNKDARGYREVDAAWLAQTGPRKSLPAQEIRVLLTARKFIQGKLHNIEMSTGGILRCFGLNVGPTVRCTFATRIQELKVIRAWRRPPLRC</sequence>
<dbReference type="Proteomes" id="UP000551353">
    <property type="component" value="Unassembled WGS sequence"/>
</dbReference>
<dbReference type="EMBL" id="JACIFX010000019">
    <property type="protein sequence ID" value="MBB4232866.1"/>
    <property type="molecule type" value="Genomic_DNA"/>
</dbReference>
<protein>
    <submittedName>
        <fullName evidence="1">Uncharacterized protein</fullName>
    </submittedName>
</protein>
<name>A0ABR6IY75_9HYPH</name>
<accession>A0ABR6IY75</accession>
<comment type="caution">
    <text evidence="1">The sequence shown here is derived from an EMBL/GenBank/DDBJ whole genome shotgun (WGS) entry which is preliminary data.</text>
</comment>
<reference evidence="1 2" key="1">
    <citation type="submission" date="2020-08" db="EMBL/GenBank/DDBJ databases">
        <title>Genomic Encyclopedia of Type Strains, Phase IV (KMG-V): Genome sequencing to study the core and pangenomes of soil and plant-associated prokaryotes.</title>
        <authorList>
            <person name="Whitman W."/>
        </authorList>
    </citation>
    <scope>NUCLEOTIDE SEQUENCE [LARGE SCALE GENOMIC DNA]</scope>
    <source>
        <strain evidence="1 2">SEMIA 4087</strain>
    </source>
</reference>
<evidence type="ECO:0000313" key="1">
    <source>
        <dbReference type="EMBL" id="MBB4232866.1"/>
    </source>
</evidence>
<organism evidence="1 2">
    <name type="scientific">Rhizobium mongolense</name>
    <dbReference type="NCBI Taxonomy" id="57676"/>
    <lineage>
        <taxon>Bacteria</taxon>
        <taxon>Pseudomonadati</taxon>
        <taxon>Pseudomonadota</taxon>
        <taxon>Alphaproteobacteria</taxon>
        <taxon>Hyphomicrobiales</taxon>
        <taxon>Rhizobiaceae</taxon>
        <taxon>Rhizobium/Agrobacterium group</taxon>
        <taxon>Rhizobium</taxon>
    </lineage>
</organism>
<gene>
    <name evidence="1" type="ORF">GGD56_006765</name>
</gene>
<evidence type="ECO:0000313" key="2">
    <source>
        <dbReference type="Proteomes" id="UP000551353"/>
    </source>
</evidence>